<comment type="caution">
    <text evidence="2">The sequence shown here is derived from an EMBL/GenBank/DDBJ whole genome shotgun (WGS) entry which is preliminary data.</text>
</comment>
<dbReference type="Proteomes" id="UP000562352">
    <property type="component" value="Unassembled WGS sequence"/>
</dbReference>
<gene>
    <name evidence="2" type="ORF">FHS22_007034</name>
</gene>
<reference evidence="2 3" key="1">
    <citation type="submission" date="2020-08" db="EMBL/GenBank/DDBJ databases">
        <title>Genomic Encyclopedia of Type Strains, Phase III (KMG-III): the genomes of soil and plant-associated and newly described type strains.</title>
        <authorList>
            <person name="Whitman W."/>
        </authorList>
    </citation>
    <scope>NUCLEOTIDE SEQUENCE [LARGE SCALE GENOMIC DNA]</scope>
    <source>
        <strain evidence="2 3">CECT 3303</strain>
    </source>
</reference>
<dbReference type="AlphaFoldDB" id="A0A841DC75"/>
<accession>A0A841DC75</accession>
<organism evidence="2 3">
    <name type="scientific">Planomonospora venezuelensis</name>
    <dbReference type="NCBI Taxonomy" id="1999"/>
    <lineage>
        <taxon>Bacteria</taxon>
        <taxon>Bacillati</taxon>
        <taxon>Actinomycetota</taxon>
        <taxon>Actinomycetes</taxon>
        <taxon>Streptosporangiales</taxon>
        <taxon>Streptosporangiaceae</taxon>
        <taxon>Planomonospora</taxon>
    </lineage>
</organism>
<name>A0A841DC75_PLAVE</name>
<evidence type="ECO:0000313" key="3">
    <source>
        <dbReference type="Proteomes" id="UP000562352"/>
    </source>
</evidence>
<proteinExistence type="predicted"/>
<protein>
    <submittedName>
        <fullName evidence="2">Uncharacterized protein</fullName>
    </submittedName>
</protein>
<evidence type="ECO:0000256" key="1">
    <source>
        <dbReference type="SAM" id="MobiDB-lite"/>
    </source>
</evidence>
<dbReference type="EMBL" id="JACHJJ010000037">
    <property type="protein sequence ID" value="MBB5967721.1"/>
    <property type="molecule type" value="Genomic_DNA"/>
</dbReference>
<dbReference type="RefSeq" id="WP_184948426.1">
    <property type="nucleotide sequence ID" value="NZ_BAAAWZ010000001.1"/>
</dbReference>
<sequence>MLDSEGMIGWLPVEMDRPQPLGAVVWQVAATVVAGRPVALALREDLLGRWDLATGADGLIGRSDEPRTACVSEDSYGTGGTVTTSIHPSSMPVT</sequence>
<feature type="region of interest" description="Disordered" evidence="1">
    <location>
        <begin position="69"/>
        <end position="94"/>
    </location>
</feature>
<evidence type="ECO:0000313" key="2">
    <source>
        <dbReference type="EMBL" id="MBB5967721.1"/>
    </source>
</evidence>
<keyword evidence="3" id="KW-1185">Reference proteome</keyword>
<feature type="compositionally biased region" description="Polar residues" evidence="1">
    <location>
        <begin position="81"/>
        <end position="94"/>
    </location>
</feature>